<protein>
    <submittedName>
        <fullName evidence="2">Uncharacterized protein</fullName>
    </submittedName>
</protein>
<dbReference type="AlphaFoldDB" id="X1FB19"/>
<dbReference type="EMBL" id="BARU01015278">
    <property type="protein sequence ID" value="GAH42152.1"/>
    <property type="molecule type" value="Genomic_DNA"/>
</dbReference>
<evidence type="ECO:0000256" key="1">
    <source>
        <dbReference type="SAM" id="Phobius"/>
    </source>
</evidence>
<feature type="non-terminal residue" evidence="2">
    <location>
        <position position="1"/>
    </location>
</feature>
<organism evidence="2">
    <name type="scientific">marine sediment metagenome</name>
    <dbReference type="NCBI Taxonomy" id="412755"/>
    <lineage>
        <taxon>unclassified sequences</taxon>
        <taxon>metagenomes</taxon>
        <taxon>ecological metagenomes</taxon>
    </lineage>
</organism>
<gene>
    <name evidence="2" type="ORF">S03H2_26385</name>
</gene>
<feature type="transmembrane region" description="Helical" evidence="1">
    <location>
        <begin position="6"/>
        <end position="28"/>
    </location>
</feature>
<proteinExistence type="predicted"/>
<keyword evidence="1" id="KW-0472">Membrane</keyword>
<keyword evidence="1" id="KW-0812">Transmembrane</keyword>
<name>X1FB19_9ZZZZ</name>
<accession>X1FB19</accession>
<comment type="caution">
    <text evidence="2">The sequence shown here is derived from an EMBL/GenBank/DDBJ whole genome shotgun (WGS) entry which is preliminary data.</text>
</comment>
<reference evidence="2" key="1">
    <citation type="journal article" date="2014" name="Front. Microbiol.">
        <title>High frequency of phylogenetically diverse reductive dehalogenase-homologous genes in deep subseafloor sedimentary metagenomes.</title>
        <authorList>
            <person name="Kawai M."/>
            <person name="Futagami T."/>
            <person name="Toyoda A."/>
            <person name="Takaki Y."/>
            <person name="Nishi S."/>
            <person name="Hori S."/>
            <person name="Arai W."/>
            <person name="Tsubouchi T."/>
            <person name="Morono Y."/>
            <person name="Uchiyama I."/>
            <person name="Ito T."/>
            <person name="Fujiyama A."/>
            <person name="Inagaki F."/>
            <person name="Takami H."/>
        </authorList>
    </citation>
    <scope>NUCLEOTIDE SEQUENCE</scope>
    <source>
        <strain evidence="2">Expedition CK06-06</strain>
    </source>
</reference>
<evidence type="ECO:0000313" key="2">
    <source>
        <dbReference type="EMBL" id="GAH42152.1"/>
    </source>
</evidence>
<sequence>VFFLPISIFNVADIMIIGGILCLIFALIKSR</sequence>
<keyword evidence="1" id="KW-1133">Transmembrane helix</keyword>